<accession>A0A6B9SYB5</accession>
<keyword evidence="2" id="KW-1185">Reference proteome</keyword>
<sequence>MFAYDEFGDLYKKENVEGIEKTRYRIRINNSIMFIGSIDYDFTNNKLKNVILNPKGTFNFENEEELQTNVNALRKAGLQISVEKMIKRFDISIDNSF</sequence>
<evidence type="ECO:0000313" key="1">
    <source>
        <dbReference type="EMBL" id="QHJ75879.1"/>
    </source>
</evidence>
<proteinExistence type="predicted"/>
<evidence type="ECO:0000313" key="2">
    <source>
        <dbReference type="Proteomes" id="UP000465105"/>
    </source>
</evidence>
<dbReference type="EMBL" id="MN857617">
    <property type="protein sequence ID" value="QHJ75879.1"/>
    <property type="molecule type" value="Genomic_DNA"/>
</dbReference>
<name>A0A6B9SYB5_9CAUD</name>
<protein>
    <submittedName>
        <fullName evidence="1">Uncharacterized protein</fullName>
    </submittedName>
</protein>
<organism evidence="1 2">
    <name type="scientific">Bacillus phage SRT01hs</name>
    <dbReference type="NCBI Taxonomy" id="2847044"/>
    <lineage>
        <taxon>Viruses</taxon>
        <taxon>Duplodnaviria</taxon>
        <taxon>Heunggongvirae</taxon>
        <taxon>Uroviricota</taxon>
        <taxon>Caudoviricetes</taxon>
        <taxon>Salasmaviridae</taxon>
        <taxon>Tatarstanvirinae</taxon>
        <taxon>Gaunavirus</taxon>
        <taxon>Gaunavirus SRT01hs</taxon>
    </lineage>
</organism>
<dbReference type="Proteomes" id="UP000465105">
    <property type="component" value="Segment"/>
</dbReference>
<reference evidence="1 2" key="1">
    <citation type="submission" date="2019-12" db="EMBL/GenBank/DDBJ databases">
        <authorList>
            <person name="Shah Mahmud R."/>
            <person name="Ulyanova V."/>
            <person name="Mindubaeva L."/>
            <person name="Markelova M."/>
            <person name="Garifullina K."/>
            <person name="Malanin S."/>
            <person name="Doijad S.P."/>
            <person name="Chakraborty T."/>
            <person name="Ilinskaya O."/>
        </authorList>
    </citation>
    <scope>NUCLEOTIDE SEQUENCE [LARGE SCALE GENOMIC DNA]</scope>
</reference>
<dbReference type="RefSeq" id="YP_009910651.1">
    <property type="nucleotide sequence ID" value="NC_049973.1"/>
</dbReference>
<dbReference type="GeneID" id="56239371"/>